<keyword evidence="1" id="KW-0472">Membrane</keyword>
<dbReference type="SUPFAM" id="SSF51306">
    <property type="entry name" value="LexA/Signal peptidase"/>
    <property type="match status" value="1"/>
</dbReference>
<dbReference type="Proteomes" id="UP000245535">
    <property type="component" value="Unassembled WGS sequence"/>
</dbReference>
<keyword evidence="3" id="KW-1185">Reference proteome</keyword>
<comment type="caution">
    <text evidence="2">The sequence shown here is derived from an EMBL/GenBank/DDBJ whole genome shotgun (WGS) entry which is preliminary data.</text>
</comment>
<sequence length="300" mass="34628">MNNTIQDKLTSKSPIVAGLLSFFLLDLGFLYLLEFKKWLAFRLGIWALFLFVSYTGVISTFSNLVLFILTLLFLKIIIIIYTINLSSKESKPPFEKYNNLPNHLIVFLFISIINLTFISPSSKLWSKNHFSQNTSSDLSSALTTGDFISWEQTKKVKTDDIIVFKRSDSEGYETQRCTAIAGDKIEYKINSDKNIDTKFTLPFAGMTVTLNEKNILFYSSLIRKYELINELIIQKNNQLVIGNKIVKNYTFKNNYYFTEGVYSKNNPNSFFQMPIPEYMVCGKALYIWWSSDLSRIGYAL</sequence>
<gene>
    <name evidence="2" type="ORF">BC781_101323</name>
</gene>
<dbReference type="EMBL" id="QGDO01000001">
    <property type="protein sequence ID" value="PWJ43973.1"/>
    <property type="molecule type" value="Genomic_DNA"/>
</dbReference>
<accession>A0A315ZFN4</accession>
<dbReference type="AlphaFoldDB" id="A0A315ZFN4"/>
<name>A0A315ZFN4_SEDFL</name>
<feature type="transmembrane region" description="Helical" evidence="1">
    <location>
        <begin position="15"/>
        <end position="33"/>
    </location>
</feature>
<keyword evidence="1" id="KW-0812">Transmembrane</keyword>
<dbReference type="InterPro" id="IPR036286">
    <property type="entry name" value="LexA/Signal_pep-like_sf"/>
</dbReference>
<dbReference type="OrthoDB" id="1433593at2"/>
<evidence type="ECO:0000313" key="2">
    <source>
        <dbReference type="EMBL" id="PWJ43973.1"/>
    </source>
</evidence>
<evidence type="ECO:0000313" key="3">
    <source>
        <dbReference type="Proteomes" id="UP000245535"/>
    </source>
</evidence>
<feature type="transmembrane region" description="Helical" evidence="1">
    <location>
        <begin position="104"/>
        <end position="125"/>
    </location>
</feature>
<feature type="transmembrane region" description="Helical" evidence="1">
    <location>
        <begin position="64"/>
        <end position="83"/>
    </location>
</feature>
<protein>
    <submittedName>
        <fullName evidence="2">Uncharacterized protein</fullName>
    </submittedName>
</protein>
<reference evidence="2 3" key="1">
    <citation type="submission" date="2018-03" db="EMBL/GenBank/DDBJ databases">
        <title>Genomic Encyclopedia of Archaeal and Bacterial Type Strains, Phase II (KMG-II): from individual species to whole genera.</title>
        <authorList>
            <person name="Goeker M."/>
        </authorList>
    </citation>
    <scope>NUCLEOTIDE SEQUENCE [LARGE SCALE GENOMIC DNA]</scope>
    <source>
        <strain evidence="2 3">DSM 28229</strain>
    </source>
</reference>
<dbReference type="RefSeq" id="WP_109615498.1">
    <property type="nucleotide sequence ID" value="NZ_QGDO01000001.1"/>
</dbReference>
<proteinExistence type="predicted"/>
<keyword evidence="1" id="KW-1133">Transmembrane helix</keyword>
<feature type="transmembrane region" description="Helical" evidence="1">
    <location>
        <begin position="40"/>
        <end position="58"/>
    </location>
</feature>
<dbReference type="Gene3D" id="2.10.109.10">
    <property type="entry name" value="Umud Fragment, subunit A"/>
    <property type="match status" value="1"/>
</dbReference>
<organism evidence="2 3">
    <name type="scientific">Sediminitomix flava</name>
    <dbReference type="NCBI Taxonomy" id="379075"/>
    <lineage>
        <taxon>Bacteria</taxon>
        <taxon>Pseudomonadati</taxon>
        <taxon>Bacteroidota</taxon>
        <taxon>Cytophagia</taxon>
        <taxon>Cytophagales</taxon>
        <taxon>Flammeovirgaceae</taxon>
        <taxon>Sediminitomix</taxon>
    </lineage>
</organism>
<evidence type="ECO:0000256" key="1">
    <source>
        <dbReference type="SAM" id="Phobius"/>
    </source>
</evidence>